<reference evidence="2" key="1">
    <citation type="journal article" date="2021" name="Open Biol.">
        <title>Shared evolutionary footprints suggest mitochondrial oxidative damage underlies multiple complex I losses in fungi.</title>
        <authorList>
            <person name="Schikora-Tamarit M.A."/>
            <person name="Marcet-Houben M."/>
            <person name="Nosek J."/>
            <person name="Gabaldon T."/>
        </authorList>
    </citation>
    <scope>NUCLEOTIDE SEQUENCE</scope>
    <source>
        <strain evidence="2">CBS2887</strain>
    </source>
</reference>
<accession>A0A9P8TM91</accession>
<keyword evidence="3" id="KW-1185">Reference proteome</keyword>
<evidence type="ECO:0000313" key="2">
    <source>
        <dbReference type="EMBL" id="KAH3683900.1"/>
    </source>
</evidence>
<dbReference type="AlphaFoldDB" id="A0A9P8TM91"/>
<dbReference type="Proteomes" id="UP000774326">
    <property type="component" value="Unassembled WGS sequence"/>
</dbReference>
<proteinExistence type="predicted"/>
<keyword evidence="1" id="KW-0812">Transmembrane</keyword>
<evidence type="ECO:0000313" key="3">
    <source>
        <dbReference type="Proteomes" id="UP000774326"/>
    </source>
</evidence>
<dbReference type="EMBL" id="JAEUBG010002873">
    <property type="protein sequence ID" value="KAH3683900.1"/>
    <property type="molecule type" value="Genomic_DNA"/>
</dbReference>
<keyword evidence="1" id="KW-1133">Transmembrane helix</keyword>
<evidence type="ECO:0000256" key="1">
    <source>
        <dbReference type="SAM" id="Phobius"/>
    </source>
</evidence>
<protein>
    <submittedName>
        <fullName evidence="2">Uncharacterized protein</fullName>
    </submittedName>
</protein>
<reference evidence="2" key="2">
    <citation type="submission" date="2021-01" db="EMBL/GenBank/DDBJ databases">
        <authorList>
            <person name="Schikora-Tamarit M.A."/>
        </authorList>
    </citation>
    <scope>NUCLEOTIDE SEQUENCE</scope>
    <source>
        <strain evidence="2">CBS2887</strain>
    </source>
</reference>
<organism evidence="2 3">
    <name type="scientific">Wickerhamomyces pijperi</name>
    <name type="common">Yeast</name>
    <name type="synonym">Pichia pijperi</name>
    <dbReference type="NCBI Taxonomy" id="599730"/>
    <lineage>
        <taxon>Eukaryota</taxon>
        <taxon>Fungi</taxon>
        <taxon>Dikarya</taxon>
        <taxon>Ascomycota</taxon>
        <taxon>Saccharomycotina</taxon>
        <taxon>Saccharomycetes</taxon>
        <taxon>Phaffomycetales</taxon>
        <taxon>Wickerhamomycetaceae</taxon>
        <taxon>Wickerhamomyces</taxon>
    </lineage>
</organism>
<dbReference type="OrthoDB" id="10547112at2759"/>
<sequence length="100" mass="10969">MNPASNPALETPPLVPGGTCLNVVIRYGFEVDKIPNSEDQVSAMTQVYWVIIPTVTLLDDSVVINLVFLDLISSLYFVAMVEVIKNVTIRINGKFEGGKE</sequence>
<comment type="caution">
    <text evidence="2">The sequence shown here is derived from an EMBL/GenBank/DDBJ whole genome shotgun (WGS) entry which is preliminary data.</text>
</comment>
<feature type="transmembrane region" description="Helical" evidence="1">
    <location>
        <begin position="62"/>
        <end position="84"/>
    </location>
</feature>
<keyword evidence="1" id="KW-0472">Membrane</keyword>
<gene>
    <name evidence="2" type="ORF">WICPIJ_005100</name>
</gene>
<name>A0A9P8TM91_WICPI</name>